<reference evidence="2" key="2">
    <citation type="submission" date="2015-01" db="EMBL/GenBank/DDBJ databases">
        <title>Evolutionary Origins and Diversification of the Mycorrhizal Mutualists.</title>
        <authorList>
            <consortium name="DOE Joint Genome Institute"/>
            <consortium name="Mycorrhizal Genomics Consortium"/>
            <person name="Kohler A."/>
            <person name="Kuo A."/>
            <person name="Nagy L.G."/>
            <person name="Floudas D."/>
            <person name="Copeland A."/>
            <person name="Barry K.W."/>
            <person name="Cichocki N."/>
            <person name="Veneault-Fourrey C."/>
            <person name="LaButti K."/>
            <person name="Lindquist E.A."/>
            <person name="Lipzen A."/>
            <person name="Lundell T."/>
            <person name="Morin E."/>
            <person name="Murat C."/>
            <person name="Riley R."/>
            <person name="Ohm R."/>
            <person name="Sun H."/>
            <person name="Tunlid A."/>
            <person name="Henrissat B."/>
            <person name="Grigoriev I.V."/>
            <person name="Hibbett D.S."/>
            <person name="Martin F."/>
        </authorList>
    </citation>
    <scope>NUCLEOTIDE SEQUENCE [LARGE SCALE GENOMIC DNA]</scope>
    <source>
        <strain evidence="2">MAFF 305830</strain>
    </source>
</reference>
<accession>A0A0C3B2G2</accession>
<dbReference type="EMBL" id="KN824306">
    <property type="protein sequence ID" value="KIM26379.1"/>
    <property type="molecule type" value="Genomic_DNA"/>
</dbReference>
<reference evidence="1 2" key="1">
    <citation type="submission" date="2014-04" db="EMBL/GenBank/DDBJ databases">
        <authorList>
            <consortium name="DOE Joint Genome Institute"/>
            <person name="Kuo A."/>
            <person name="Zuccaro A."/>
            <person name="Kohler A."/>
            <person name="Nagy L.G."/>
            <person name="Floudas D."/>
            <person name="Copeland A."/>
            <person name="Barry K.W."/>
            <person name="Cichocki N."/>
            <person name="Veneault-Fourrey C."/>
            <person name="LaButti K."/>
            <person name="Lindquist E.A."/>
            <person name="Lipzen A."/>
            <person name="Lundell T."/>
            <person name="Morin E."/>
            <person name="Murat C."/>
            <person name="Sun H."/>
            <person name="Tunlid A."/>
            <person name="Henrissat B."/>
            <person name="Grigoriev I.V."/>
            <person name="Hibbett D.S."/>
            <person name="Martin F."/>
            <person name="Nordberg H.P."/>
            <person name="Cantor M.N."/>
            <person name="Hua S.X."/>
        </authorList>
    </citation>
    <scope>NUCLEOTIDE SEQUENCE [LARGE SCALE GENOMIC DNA]</scope>
    <source>
        <strain evidence="1 2">MAFF 305830</strain>
    </source>
</reference>
<sequence length="156" mass="17323">MQISILFVDSCGGSGADQSWLPPPSRFQAVDQKEYSNECLTDILGLLMRHIRFTVVCMFPTATNLKLKGITCEGDIYLGPVPENKLANLRRYKKHGSTRNPRATQPHCYGQLQGLQLQWKEPIILASGGHDAISKDASTGQFIELNSMIYILPTIS</sequence>
<keyword evidence="2" id="KW-1185">Reference proteome</keyword>
<protein>
    <submittedName>
        <fullName evidence="1">Uncharacterized protein</fullName>
    </submittedName>
</protein>
<evidence type="ECO:0000313" key="2">
    <source>
        <dbReference type="Proteomes" id="UP000054097"/>
    </source>
</evidence>
<proteinExistence type="predicted"/>
<evidence type="ECO:0000313" key="1">
    <source>
        <dbReference type="EMBL" id="KIM26379.1"/>
    </source>
</evidence>
<dbReference type="Proteomes" id="UP000054097">
    <property type="component" value="Unassembled WGS sequence"/>
</dbReference>
<organism evidence="1 2">
    <name type="scientific">Serendipita vermifera MAFF 305830</name>
    <dbReference type="NCBI Taxonomy" id="933852"/>
    <lineage>
        <taxon>Eukaryota</taxon>
        <taxon>Fungi</taxon>
        <taxon>Dikarya</taxon>
        <taxon>Basidiomycota</taxon>
        <taxon>Agaricomycotina</taxon>
        <taxon>Agaricomycetes</taxon>
        <taxon>Sebacinales</taxon>
        <taxon>Serendipitaceae</taxon>
        <taxon>Serendipita</taxon>
    </lineage>
</organism>
<dbReference type="AlphaFoldDB" id="A0A0C3B2G2"/>
<dbReference type="HOGENOM" id="CLU_1687771_0_0_1"/>
<gene>
    <name evidence="1" type="ORF">M408DRAFT_192313</name>
</gene>
<name>A0A0C3B2G2_SERVB</name>